<proteinExistence type="predicted"/>
<evidence type="ECO:0000313" key="2">
    <source>
        <dbReference type="Proteomes" id="UP001056120"/>
    </source>
</evidence>
<evidence type="ECO:0000313" key="1">
    <source>
        <dbReference type="EMBL" id="KAI3793280.1"/>
    </source>
</evidence>
<organism evidence="1 2">
    <name type="scientific">Smallanthus sonchifolius</name>
    <dbReference type="NCBI Taxonomy" id="185202"/>
    <lineage>
        <taxon>Eukaryota</taxon>
        <taxon>Viridiplantae</taxon>
        <taxon>Streptophyta</taxon>
        <taxon>Embryophyta</taxon>
        <taxon>Tracheophyta</taxon>
        <taxon>Spermatophyta</taxon>
        <taxon>Magnoliopsida</taxon>
        <taxon>eudicotyledons</taxon>
        <taxon>Gunneridae</taxon>
        <taxon>Pentapetalae</taxon>
        <taxon>asterids</taxon>
        <taxon>campanulids</taxon>
        <taxon>Asterales</taxon>
        <taxon>Asteraceae</taxon>
        <taxon>Asteroideae</taxon>
        <taxon>Heliantheae alliance</taxon>
        <taxon>Millerieae</taxon>
        <taxon>Smallanthus</taxon>
    </lineage>
</organism>
<reference evidence="2" key="1">
    <citation type="journal article" date="2022" name="Mol. Ecol. Resour.">
        <title>The genomes of chicory, endive, great burdock and yacon provide insights into Asteraceae palaeo-polyploidization history and plant inulin production.</title>
        <authorList>
            <person name="Fan W."/>
            <person name="Wang S."/>
            <person name="Wang H."/>
            <person name="Wang A."/>
            <person name="Jiang F."/>
            <person name="Liu H."/>
            <person name="Zhao H."/>
            <person name="Xu D."/>
            <person name="Zhang Y."/>
        </authorList>
    </citation>
    <scope>NUCLEOTIDE SEQUENCE [LARGE SCALE GENOMIC DNA]</scope>
    <source>
        <strain evidence="2">cv. Yunnan</strain>
    </source>
</reference>
<accession>A0ACB9HDP1</accession>
<name>A0ACB9HDP1_9ASTR</name>
<protein>
    <submittedName>
        <fullName evidence="1">Uncharacterized protein</fullName>
    </submittedName>
</protein>
<reference evidence="1 2" key="2">
    <citation type="journal article" date="2022" name="Mol. Ecol. Resour.">
        <title>The genomes of chicory, endive, great burdock and yacon provide insights into Asteraceae paleo-polyploidization history and plant inulin production.</title>
        <authorList>
            <person name="Fan W."/>
            <person name="Wang S."/>
            <person name="Wang H."/>
            <person name="Wang A."/>
            <person name="Jiang F."/>
            <person name="Liu H."/>
            <person name="Zhao H."/>
            <person name="Xu D."/>
            <person name="Zhang Y."/>
        </authorList>
    </citation>
    <scope>NUCLEOTIDE SEQUENCE [LARGE SCALE GENOMIC DNA]</scope>
    <source>
        <strain evidence="2">cv. Yunnan</strain>
        <tissue evidence="1">Leaves</tissue>
    </source>
</reference>
<gene>
    <name evidence="1" type="ORF">L1987_35896</name>
</gene>
<dbReference type="EMBL" id="CM042029">
    <property type="protein sequence ID" value="KAI3793280.1"/>
    <property type="molecule type" value="Genomic_DNA"/>
</dbReference>
<dbReference type="Proteomes" id="UP001056120">
    <property type="component" value="Linkage Group LG12"/>
</dbReference>
<sequence length="844" mass="94486">MDQESLPPHVLIFPLPLQGPVNATFKLAELLCLSGLHITFLVTDHIHIQLLKNSNIQSRFDGYPGFHLETISDGLPENHPRSGAQLMEMFDSLKTKTKILLKDLLTSGKLNSDSRRPVTCIIADGVMGYACDVANDVGLPFMYVRTISACCVLVFFCLTKLIESGEIPFAGNDLDTPIKSIPGMEGLIRRRDLPMFCRTRNLSDPSLNFYLQNLPEITENSRGHGLILNTFDDIEGPILAQIRALCPNLYAVGPLHWHLKYKLADQSSSQLLVQTVCGKKIRVALHGWIHNRRNHGSRFLWVIRPESVASDPTEIPLELSKDLWSCSIYLIVLPFDLVLLYLSSLSQLHQPGASNPSEPQTTHLRNNSDMDQETLPPHVLIFPLPLQGPVNSMFKLAELLCLSGLHVTFLVTDHIHTRLLKYSNIQSRFDGYPGFHLETISDGLPENHPRSGAELMEMFDSLTTKTKILLKDLLTSGKLNSDSCGPVTCIISDGIMGYTCDVANDVGLPIIYVRTISACCLWVFFCLPKLIESGELPFAGNDLDTPIKSIPGMEGFFRRRDLPMFCRSGSLSDPNLNLYLPEITENSRAHGLILNTFDDLEGPILAQIRAFCPNLYTIGPLHSHLKFKLVGQSSSSPPSSNSLWKEDMSCITWLDSQPPKSVLYVSFGSLAVMTKDQYMEFWHGLVNSGSRFLWVIRPDSVTSDPTEIPLELSKGTEERGYIVGWAPQEEVLAHRAVGGFLTHSGWNSTLESVIEGVPMICWPYFLDQQVNSRFVGEVWKLGLDMKDTCDRVIVEKTVRELMEDRKDKFRKSADEMAKFAKQCLMEGGSSYCNLERLIKDIKAM</sequence>
<comment type="caution">
    <text evidence="1">The sequence shown here is derived from an EMBL/GenBank/DDBJ whole genome shotgun (WGS) entry which is preliminary data.</text>
</comment>
<keyword evidence="2" id="KW-1185">Reference proteome</keyword>